<gene>
    <name evidence="3" type="ORF">CMC5_082230</name>
</gene>
<dbReference type="Proteomes" id="UP000067626">
    <property type="component" value="Chromosome"/>
</dbReference>
<reference evidence="3 4" key="1">
    <citation type="submission" date="2015-07" db="EMBL/GenBank/DDBJ databases">
        <title>Genome analysis of myxobacterium Chondromyces crocatus Cm c5 reveals a high potential for natural compound synthesis and the genetic basis for the loss of fruiting body formation.</title>
        <authorList>
            <person name="Zaburannyi N."/>
            <person name="Bunk B."/>
            <person name="Maier J."/>
            <person name="Overmann J."/>
            <person name="Mueller R."/>
        </authorList>
    </citation>
    <scope>NUCLEOTIDE SEQUENCE [LARGE SCALE GENOMIC DNA]</scope>
    <source>
        <strain evidence="3 4">Cm c5</strain>
    </source>
</reference>
<evidence type="ECO:0008006" key="5">
    <source>
        <dbReference type="Google" id="ProtNLM"/>
    </source>
</evidence>
<dbReference type="EMBL" id="CP012159">
    <property type="protein sequence ID" value="AKT43985.1"/>
    <property type="molecule type" value="Genomic_DNA"/>
</dbReference>
<evidence type="ECO:0000313" key="4">
    <source>
        <dbReference type="Proteomes" id="UP000067626"/>
    </source>
</evidence>
<dbReference type="AlphaFoldDB" id="A0A0K1ESS4"/>
<feature type="signal peptide" evidence="2">
    <location>
        <begin position="1"/>
        <end position="19"/>
    </location>
</feature>
<dbReference type="OrthoDB" id="5515310at2"/>
<protein>
    <recommendedName>
        <fullName evidence="5">Lipoprotein</fullName>
    </recommendedName>
</protein>
<dbReference type="RefSeq" id="WP_050435382.1">
    <property type="nucleotide sequence ID" value="NZ_CP012159.1"/>
</dbReference>
<sequence length="159" mass="16209">MARSCLLPLLAAASLCAAAGCVDTDPTVFVDASIVAPELALERVALGVSLQGTFALDLHLGPRASGTSEVSLNSFSITNADQSTTLVASLPASPANPVEVDPGEDVRVELRFATDPGTLSAEDALCTPNGIRITGTIQDSLQDGQTPVASPTFSARCTP</sequence>
<proteinExistence type="predicted"/>
<accession>A0A0K1ESS4</accession>
<feature type="chain" id="PRO_5005459938" description="Lipoprotein" evidence="2">
    <location>
        <begin position="20"/>
        <end position="159"/>
    </location>
</feature>
<dbReference type="STRING" id="52.CMC5_082230"/>
<dbReference type="PROSITE" id="PS51257">
    <property type="entry name" value="PROKAR_LIPOPROTEIN"/>
    <property type="match status" value="1"/>
</dbReference>
<dbReference type="KEGG" id="ccro:CMC5_082230"/>
<name>A0A0K1ESS4_CHOCO</name>
<organism evidence="3 4">
    <name type="scientific">Chondromyces crocatus</name>
    <dbReference type="NCBI Taxonomy" id="52"/>
    <lineage>
        <taxon>Bacteria</taxon>
        <taxon>Pseudomonadati</taxon>
        <taxon>Myxococcota</taxon>
        <taxon>Polyangia</taxon>
        <taxon>Polyangiales</taxon>
        <taxon>Polyangiaceae</taxon>
        <taxon>Chondromyces</taxon>
    </lineage>
</organism>
<evidence type="ECO:0000313" key="3">
    <source>
        <dbReference type="EMBL" id="AKT43985.1"/>
    </source>
</evidence>
<evidence type="ECO:0000256" key="2">
    <source>
        <dbReference type="SAM" id="SignalP"/>
    </source>
</evidence>
<keyword evidence="4" id="KW-1185">Reference proteome</keyword>
<keyword evidence="2" id="KW-0732">Signal</keyword>
<evidence type="ECO:0000256" key="1">
    <source>
        <dbReference type="SAM" id="MobiDB-lite"/>
    </source>
</evidence>
<feature type="region of interest" description="Disordered" evidence="1">
    <location>
        <begin position="138"/>
        <end position="159"/>
    </location>
</feature>